<proteinExistence type="predicted"/>
<dbReference type="SMART" id="SM00729">
    <property type="entry name" value="Elp3"/>
    <property type="match status" value="1"/>
</dbReference>
<evidence type="ECO:0000256" key="4">
    <source>
        <dbReference type="ARBA" id="ARBA00023004"/>
    </source>
</evidence>
<sequence>MMEVNEMHYTGPVYRHPLEANTPILEITYGCSWNKCVFCNMYKDVKFGASPMDHIEEDLQELAGIYPHNLRKIIVANGDPFALSTKRLLEISSLIRKYFPEISIISCQTSIRNIMHKKQEELNQLAEAKYDDIYIGIESGCDGVLKQLNKGYTSKQEYETLEKLKNSKIRYIALLMGGAGGKKYRDENIEDTAKLLNTYPPMMISIITTGIATGTKLAQMRDDGEFVQLTEREILEDEIALIEALDVPNSTYFYGHHQNNVAKVSGHLKNKDDLVAKFRERLEYFEDNQPEILDISLAREYL</sequence>
<keyword evidence="5" id="KW-0411">Iron-sulfur</keyword>
<evidence type="ECO:0000256" key="2">
    <source>
        <dbReference type="ARBA" id="ARBA00022691"/>
    </source>
</evidence>
<dbReference type="PANTHER" id="PTHR43409">
    <property type="entry name" value="ANAEROBIC MAGNESIUM-PROTOPORPHYRIN IX MONOMETHYL ESTER CYCLASE-RELATED"/>
    <property type="match status" value="1"/>
</dbReference>
<organism evidence="7 8">
    <name type="scientific">Methanobrevibacter millerae</name>
    <dbReference type="NCBI Taxonomy" id="230361"/>
    <lineage>
        <taxon>Archaea</taxon>
        <taxon>Methanobacteriati</taxon>
        <taxon>Methanobacteriota</taxon>
        <taxon>Methanomada group</taxon>
        <taxon>Methanobacteria</taxon>
        <taxon>Methanobacteriales</taxon>
        <taxon>Methanobacteriaceae</taxon>
        <taxon>Methanobrevibacter</taxon>
    </lineage>
</organism>
<gene>
    <name evidence="7" type="ORF">E7Z74_03980</name>
</gene>
<evidence type="ECO:0000256" key="1">
    <source>
        <dbReference type="ARBA" id="ARBA00001966"/>
    </source>
</evidence>
<dbReference type="InterPro" id="IPR058240">
    <property type="entry name" value="rSAM_sf"/>
</dbReference>
<dbReference type="PROSITE" id="PS51918">
    <property type="entry name" value="RADICAL_SAM"/>
    <property type="match status" value="1"/>
</dbReference>
<dbReference type="CDD" id="cd01335">
    <property type="entry name" value="Radical_SAM"/>
    <property type="match status" value="1"/>
</dbReference>
<evidence type="ECO:0000256" key="5">
    <source>
        <dbReference type="ARBA" id="ARBA00023014"/>
    </source>
</evidence>
<dbReference type="Proteomes" id="UP000713479">
    <property type="component" value="Unassembled WGS sequence"/>
</dbReference>
<name>A0A8T3VKJ5_9EURY</name>
<evidence type="ECO:0000313" key="8">
    <source>
        <dbReference type="Proteomes" id="UP000713479"/>
    </source>
</evidence>
<evidence type="ECO:0000256" key="3">
    <source>
        <dbReference type="ARBA" id="ARBA00022723"/>
    </source>
</evidence>
<dbReference type="InterPro" id="IPR007197">
    <property type="entry name" value="rSAM"/>
</dbReference>
<dbReference type="GO" id="GO:0051536">
    <property type="term" value="F:iron-sulfur cluster binding"/>
    <property type="evidence" value="ECO:0007669"/>
    <property type="project" value="UniProtKB-KW"/>
</dbReference>
<dbReference type="GO" id="GO:0046872">
    <property type="term" value="F:metal ion binding"/>
    <property type="evidence" value="ECO:0007669"/>
    <property type="project" value="UniProtKB-KW"/>
</dbReference>
<dbReference type="PANTHER" id="PTHR43409:SF4">
    <property type="entry name" value="RADICAL SAM SUPERFAMILY PROTEIN"/>
    <property type="match status" value="1"/>
</dbReference>
<dbReference type="EMBL" id="SUTF01000004">
    <property type="protein sequence ID" value="MBE6510410.1"/>
    <property type="molecule type" value="Genomic_DNA"/>
</dbReference>
<dbReference type="SFLD" id="SFLDG01082">
    <property type="entry name" value="B12-binding_domain_containing"/>
    <property type="match status" value="1"/>
</dbReference>
<dbReference type="SFLD" id="SFLDS00029">
    <property type="entry name" value="Radical_SAM"/>
    <property type="match status" value="1"/>
</dbReference>
<dbReference type="Pfam" id="PF04055">
    <property type="entry name" value="Radical_SAM"/>
    <property type="match status" value="1"/>
</dbReference>
<evidence type="ECO:0000313" key="7">
    <source>
        <dbReference type="EMBL" id="MBE6510410.1"/>
    </source>
</evidence>
<feature type="domain" description="Radical SAM core" evidence="6">
    <location>
        <begin position="17"/>
        <end position="246"/>
    </location>
</feature>
<dbReference type="InterPro" id="IPR051198">
    <property type="entry name" value="BchE-like"/>
</dbReference>
<keyword evidence="2" id="KW-0949">S-adenosyl-L-methionine</keyword>
<protein>
    <submittedName>
        <fullName evidence="7">Radical SAM protein</fullName>
    </submittedName>
</protein>
<dbReference type="Gene3D" id="3.20.20.70">
    <property type="entry name" value="Aldolase class I"/>
    <property type="match status" value="1"/>
</dbReference>
<evidence type="ECO:0000259" key="6">
    <source>
        <dbReference type="PROSITE" id="PS51918"/>
    </source>
</evidence>
<dbReference type="SFLD" id="SFLDG01095">
    <property type="entry name" value="Uncharacterised_Radical_SAM_Su"/>
    <property type="match status" value="1"/>
</dbReference>
<accession>A0A8T3VKJ5</accession>
<dbReference type="AlphaFoldDB" id="A0A8T3VKJ5"/>
<dbReference type="GO" id="GO:0003824">
    <property type="term" value="F:catalytic activity"/>
    <property type="evidence" value="ECO:0007669"/>
    <property type="project" value="InterPro"/>
</dbReference>
<keyword evidence="4" id="KW-0408">Iron</keyword>
<dbReference type="SUPFAM" id="SSF102114">
    <property type="entry name" value="Radical SAM enzymes"/>
    <property type="match status" value="1"/>
</dbReference>
<dbReference type="InterPro" id="IPR013785">
    <property type="entry name" value="Aldolase_TIM"/>
</dbReference>
<dbReference type="InterPro" id="IPR006638">
    <property type="entry name" value="Elp3/MiaA/NifB-like_rSAM"/>
</dbReference>
<comment type="cofactor">
    <cofactor evidence="1">
        <name>[4Fe-4S] cluster</name>
        <dbReference type="ChEBI" id="CHEBI:49883"/>
    </cofactor>
</comment>
<keyword evidence="3" id="KW-0479">Metal-binding</keyword>
<comment type="caution">
    <text evidence="7">The sequence shown here is derived from an EMBL/GenBank/DDBJ whole genome shotgun (WGS) entry which is preliminary data.</text>
</comment>
<reference evidence="7" key="1">
    <citation type="submission" date="2019-04" db="EMBL/GenBank/DDBJ databases">
        <title>Evolution of Biomass-Degrading Anaerobic Consortia Revealed by Metagenomics.</title>
        <authorList>
            <person name="Peng X."/>
        </authorList>
    </citation>
    <scope>NUCLEOTIDE SEQUENCE</scope>
    <source>
        <strain evidence="7">SIG13</strain>
    </source>
</reference>